<dbReference type="EMBL" id="JAJKGN010000001">
    <property type="protein sequence ID" value="MDC6408772.1"/>
    <property type="molecule type" value="Genomic_DNA"/>
</dbReference>
<dbReference type="RefSeq" id="WP_021358597.1">
    <property type="nucleotide sequence ID" value="NZ_CP047134.1"/>
</dbReference>
<reference evidence="1" key="1">
    <citation type="submission" date="2021-11" db="EMBL/GenBank/DDBJ databases">
        <authorList>
            <person name="Denance N."/>
            <person name="Briand M."/>
            <person name="Dupas E."/>
            <person name="Durand K."/>
            <person name="Legendre B."/>
            <person name="Cunty A."/>
            <person name="Donnadieu C."/>
            <person name="Lopez Roques C."/>
            <person name="Cesbron S."/>
            <person name="Jacques M.A."/>
        </authorList>
    </citation>
    <scope>NUCLEOTIDE SEQUENCE</scope>
    <source>
        <strain evidence="1">CFBP8070</strain>
    </source>
</reference>
<comment type="caution">
    <text evidence="1">The sequence shown here is derived from an EMBL/GenBank/DDBJ whole genome shotgun (WGS) entry which is preliminary data.</text>
</comment>
<dbReference type="AlphaFoldDB" id="A0AAW6HXB9"/>
<proteinExistence type="predicted"/>
<reference evidence="1" key="2">
    <citation type="journal article" date="2023" name="Commun. Biol.">
        <title>Suspicions of two bridgehead invasions of Xylella fastidiosa subsp. multiplex in France.</title>
        <authorList>
            <person name="Dupas E."/>
            <person name="Durand K."/>
            <person name="Rieux A."/>
            <person name="Briand M."/>
            <person name="Pruvost O."/>
            <person name="Cunty A."/>
            <person name="Denance N."/>
            <person name="Donnadieu C."/>
            <person name="Legendre B."/>
            <person name="Lopez-Roques C."/>
            <person name="Cesbron S."/>
            <person name="Ravigne V."/>
            <person name="Jacques M.A."/>
        </authorList>
    </citation>
    <scope>NUCLEOTIDE SEQUENCE</scope>
    <source>
        <strain evidence="1">CFBP8070</strain>
    </source>
</reference>
<name>A0AAW6HXB9_XYLFS</name>
<protein>
    <submittedName>
        <fullName evidence="1">Uncharacterized protein</fullName>
    </submittedName>
</protein>
<sequence length="60" mass="6410">MDAGAFVGIMGDFTSPMFLGAFADTGGLIGAAWGGAWMAGTFIHKHFISMYPTIFKSFKE</sequence>
<gene>
    <name evidence="1" type="ORF">LOK82_09095</name>
</gene>
<evidence type="ECO:0000313" key="1">
    <source>
        <dbReference type="EMBL" id="MDC6408772.1"/>
    </source>
</evidence>
<evidence type="ECO:0000313" key="2">
    <source>
        <dbReference type="Proteomes" id="UP001220702"/>
    </source>
</evidence>
<dbReference type="Proteomes" id="UP001220702">
    <property type="component" value="Unassembled WGS sequence"/>
</dbReference>
<accession>A0AAW6HXB9</accession>
<organism evidence="1 2">
    <name type="scientific">Xylella fastidiosa subsp. multiplex</name>
    <dbReference type="NCBI Taxonomy" id="644357"/>
    <lineage>
        <taxon>Bacteria</taxon>
        <taxon>Pseudomonadati</taxon>
        <taxon>Pseudomonadota</taxon>
        <taxon>Gammaproteobacteria</taxon>
        <taxon>Lysobacterales</taxon>
        <taxon>Lysobacteraceae</taxon>
        <taxon>Xylella</taxon>
    </lineage>
</organism>